<dbReference type="CDD" id="cd10564">
    <property type="entry name" value="NapF_like"/>
    <property type="match status" value="1"/>
</dbReference>
<dbReference type="InterPro" id="IPR017896">
    <property type="entry name" value="4Fe4S_Fe-S-bd"/>
</dbReference>
<dbReference type="Gene3D" id="3.30.70.20">
    <property type="match status" value="2"/>
</dbReference>
<evidence type="ECO:0000259" key="6">
    <source>
        <dbReference type="PROSITE" id="PS51379"/>
    </source>
</evidence>
<dbReference type="InterPro" id="IPR050572">
    <property type="entry name" value="Fe-S_Ferredoxin"/>
</dbReference>
<evidence type="ECO:0000256" key="2">
    <source>
        <dbReference type="ARBA" id="ARBA00022723"/>
    </source>
</evidence>
<keyword evidence="3" id="KW-0677">Repeat</keyword>
<dbReference type="EMBL" id="NOIF01000044">
    <property type="protein sequence ID" value="OZS44234.1"/>
    <property type="molecule type" value="Genomic_DNA"/>
</dbReference>
<reference evidence="7 8" key="1">
    <citation type="journal article" date="2016" name="Antonie Van Leeuwenhoek">
        <title>Photobacterium sanguinicancri sp. nov. isolated from marine animals.</title>
        <authorList>
            <person name="Gomez-Gil B."/>
            <person name="Roque A."/>
            <person name="Rotllant G."/>
            <person name="Romalde J.L."/>
            <person name="Doce A."/>
            <person name="Eggermont M."/>
            <person name="Defoirdt T."/>
        </authorList>
    </citation>
    <scope>NUCLEOTIDE SEQUENCE [LARGE SCALE GENOMIC DNA]</scope>
    <source>
        <strain evidence="7 8">CAIM 1827</strain>
    </source>
</reference>
<proteinExistence type="predicted"/>
<protein>
    <submittedName>
        <fullName evidence="7">Ferredoxin-type protein NapF</fullName>
    </submittedName>
</protein>
<keyword evidence="4" id="KW-0408">Iron</keyword>
<feature type="domain" description="4Fe-4S ferredoxin-type" evidence="6">
    <location>
        <begin position="113"/>
        <end position="142"/>
    </location>
</feature>
<dbReference type="Pfam" id="PF12838">
    <property type="entry name" value="Fer4_7"/>
    <property type="match status" value="1"/>
</dbReference>
<evidence type="ECO:0000256" key="5">
    <source>
        <dbReference type="ARBA" id="ARBA00023014"/>
    </source>
</evidence>
<name>A0ABX4FZC1_9GAMM</name>
<keyword evidence="2" id="KW-0479">Metal-binding</keyword>
<keyword evidence="8" id="KW-1185">Reference proteome</keyword>
<feature type="domain" description="4Fe-4S ferredoxin-type" evidence="6">
    <location>
        <begin position="82"/>
        <end position="111"/>
    </location>
</feature>
<dbReference type="SUPFAM" id="SSF54862">
    <property type="entry name" value="4Fe-4S ferredoxins"/>
    <property type="match status" value="1"/>
</dbReference>
<evidence type="ECO:0000256" key="4">
    <source>
        <dbReference type="ARBA" id="ARBA00023004"/>
    </source>
</evidence>
<evidence type="ECO:0000256" key="3">
    <source>
        <dbReference type="ARBA" id="ARBA00022737"/>
    </source>
</evidence>
<dbReference type="Pfam" id="PF00037">
    <property type="entry name" value="Fer4"/>
    <property type="match status" value="1"/>
</dbReference>
<evidence type="ECO:0000313" key="8">
    <source>
        <dbReference type="Proteomes" id="UP000215999"/>
    </source>
</evidence>
<feature type="domain" description="4Fe-4S ferredoxin-type" evidence="6">
    <location>
        <begin position="185"/>
        <end position="214"/>
    </location>
</feature>
<dbReference type="RefSeq" id="WP_094956884.1">
    <property type="nucleotide sequence ID" value="NZ_NOIF01000044.1"/>
</dbReference>
<dbReference type="Proteomes" id="UP000215999">
    <property type="component" value="Unassembled WGS sequence"/>
</dbReference>
<evidence type="ECO:0000256" key="1">
    <source>
        <dbReference type="ARBA" id="ARBA00022485"/>
    </source>
</evidence>
<sequence>MAEKDERYYKAYMEHKTISRRGLFRAFTSGTKKASADISSATSSSRSLPKSGEAVPADQDLVTELVDASQVVRVVARPPGAIEEVLFQKICTGCTECESSCPEKIIHIESGLAQLDIDYGYCSMCGECQKVCPTGALHAKKPCDKQNDTELRPNFNTNCQNRLFGECELCAEQCPHQAIAIAALSLPKLDQVKCDGCSRCKQACPFSVITMGLSSH</sequence>
<dbReference type="PANTHER" id="PTHR43687">
    <property type="entry name" value="ADENYLYLSULFATE REDUCTASE, BETA SUBUNIT"/>
    <property type="match status" value="1"/>
</dbReference>
<keyword evidence="1" id="KW-0004">4Fe-4S</keyword>
<dbReference type="PROSITE" id="PS51379">
    <property type="entry name" value="4FE4S_FER_2"/>
    <property type="match status" value="3"/>
</dbReference>
<dbReference type="InterPro" id="IPR017900">
    <property type="entry name" value="4Fe4S_Fe_S_CS"/>
</dbReference>
<keyword evidence="5" id="KW-0411">Iron-sulfur</keyword>
<dbReference type="PROSITE" id="PS00198">
    <property type="entry name" value="4FE4S_FER_1"/>
    <property type="match status" value="2"/>
</dbReference>
<dbReference type="PANTHER" id="PTHR43687:SF1">
    <property type="entry name" value="FERREDOXIN III"/>
    <property type="match status" value="1"/>
</dbReference>
<accession>A0ABX4FZC1</accession>
<comment type="caution">
    <text evidence="7">The sequence shown here is derived from an EMBL/GenBank/DDBJ whole genome shotgun (WGS) entry which is preliminary data.</text>
</comment>
<dbReference type="InterPro" id="IPR004496">
    <property type="entry name" value="NapF"/>
</dbReference>
<organism evidence="7 8">
    <name type="scientific">Photobacterium sanguinicancri</name>
    <dbReference type="NCBI Taxonomy" id="875932"/>
    <lineage>
        <taxon>Bacteria</taxon>
        <taxon>Pseudomonadati</taxon>
        <taxon>Pseudomonadota</taxon>
        <taxon>Gammaproteobacteria</taxon>
        <taxon>Vibrionales</taxon>
        <taxon>Vibrionaceae</taxon>
        <taxon>Photobacterium</taxon>
    </lineage>
</organism>
<evidence type="ECO:0000313" key="7">
    <source>
        <dbReference type="EMBL" id="OZS44234.1"/>
    </source>
</evidence>
<gene>
    <name evidence="7" type="ORF">ASV53_09230</name>
</gene>